<name>A0A0C2FY70_9BILA</name>
<organism evidence="1 2">
    <name type="scientific">Ancylostoma duodenale</name>
    <dbReference type="NCBI Taxonomy" id="51022"/>
    <lineage>
        <taxon>Eukaryota</taxon>
        <taxon>Metazoa</taxon>
        <taxon>Ecdysozoa</taxon>
        <taxon>Nematoda</taxon>
        <taxon>Chromadorea</taxon>
        <taxon>Rhabditida</taxon>
        <taxon>Rhabditina</taxon>
        <taxon>Rhabditomorpha</taxon>
        <taxon>Strongyloidea</taxon>
        <taxon>Ancylostomatidae</taxon>
        <taxon>Ancylostomatinae</taxon>
        <taxon>Ancylostoma</taxon>
    </lineage>
</organism>
<reference evidence="1 2" key="1">
    <citation type="submission" date="2013-12" db="EMBL/GenBank/DDBJ databases">
        <title>Draft genome of the parsitic nematode Ancylostoma duodenale.</title>
        <authorList>
            <person name="Mitreva M."/>
        </authorList>
    </citation>
    <scope>NUCLEOTIDE SEQUENCE [LARGE SCALE GENOMIC DNA]</scope>
    <source>
        <strain evidence="1 2">Zhejiang</strain>
    </source>
</reference>
<proteinExistence type="predicted"/>
<sequence>MDIIARAVDDFPKRLRRCIEASGGANAENFQAVVSLLCGGKALISGYVSVLTEMKSFSMSDGIRESRKCIAAGGGANTLHRHGVQRIEEEFIELAFSEAACGKQPDASLRGYHLAVTDTRPRTSTSLITLFYASLYHQKLQNSWYFLIEKGNDGVTPDLRYSEEAYTIEVNGIQRSALEEQGIDALFENPSAREQFSLYPVVFVLFKKPTAAMEHKKVTEACETISYCIRGSEEEHDEGQVS</sequence>
<dbReference type="Proteomes" id="UP000054047">
    <property type="component" value="Unassembled WGS sequence"/>
</dbReference>
<evidence type="ECO:0000313" key="1">
    <source>
        <dbReference type="EMBL" id="KIH49796.1"/>
    </source>
</evidence>
<evidence type="ECO:0000313" key="2">
    <source>
        <dbReference type="Proteomes" id="UP000054047"/>
    </source>
</evidence>
<dbReference type="AlphaFoldDB" id="A0A0C2FY70"/>
<keyword evidence="2" id="KW-1185">Reference proteome</keyword>
<gene>
    <name evidence="1" type="ORF">ANCDUO_20128</name>
</gene>
<dbReference type="EMBL" id="KN751917">
    <property type="protein sequence ID" value="KIH49796.1"/>
    <property type="molecule type" value="Genomic_DNA"/>
</dbReference>
<dbReference type="OrthoDB" id="10380303at2759"/>
<accession>A0A0C2FY70</accession>
<protein>
    <submittedName>
        <fullName evidence="1">Uncharacterized protein</fullName>
    </submittedName>
</protein>